<dbReference type="AlphaFoldDB" id="A0A7J6PK22"/>
<dbReference type="Gene3D" id="2.60.120.10">
    <property type="entry name" value="Jelly Rolls"/>
    <property type="match status" value="1"/>
</dbReference>
<evidence type="ECO:0000256" key="4">
    <source>
        <dbReference type="ARBA" id="ARBA00023069"/>
    </source>
</evidence>
<dbReference type="OrthoDB" id="439938at2759"/>
<evidence type="ECO:0000256" key="2">
    <source>
        <dbReference type="ARBA" id="ARBA00004496"/>
    </source>
</evidence>
<comment type="subcellular location">
    <subcellularLocation>
        <location evidence="1">Cell projection</location>
        <location evidence="1">Cilium</location>
    </subcellularLocation>
    <subcellularLocation>
        <location evidence="2">Cytoplasm</location>
    </subcellularLocation>
</comment>
<comment type="caution">
    <text evidence="8">The sequence shown here is derived from an EMBL/GenBank/DDBJ whole genome shotgun (WGS) entry which is preliminary data.</text>
</comment>
<keyword evidence="4" id="KW-0969">Cilium</keyword>
<accession>A0A7J6PK22</accession>
<dbReference type="InterPro" id="IPR042541">
    <property type="entry name" value="BART_sf"/>
</dbReference>
<evidence type="ECO:0000313" key="9">
    <source>
        <dbReference type="Proteomes" id="UP000541610"/>
    </source>
</evidence>
<evidence type="ECO:0000259" key="7">
    <source>
        <dbReference type="Pfam" id="PF11527"/>
    </source>
</evidence>
<keyword evidence="3" id="KW-0963">Cytoplasm</keyword>
<dbReference type="GO" id="GO:0005929">
    <property type="term" value="C:cilium"/>
    <property type="evidence" value="ECO:0007669"/>
    <property type="project" value="UniProtKB-SubCell"/>
</dbReference>
<dbReference type="InterPro" id="IPR018490">
    <property type="entry name" value="cNMP-bd_dom_sf"/>
</dbReference>
<evidence type="ECO:0000313" key="8">
    <source>
        <dbReference type="EMBL" id="KAF4696479.1"/>
    </source>
</evidence>
<dbReference type="EMBL" id="JABANP010000010">
    <property type="protein sequence ID" value="KAF4696479.1"/>
    <property type="molecule type" value="Genomic_DNA"/>
</dbReference>
<dbReference type="SUPFAM" id="SSF51206">
    <property type="entry name" value="cAMP-binding domain-like"/>
    <property type="match status" value="1"/>
</dbReference>
<dbReference type="Proteomes" id="UP000541610">
    <property type="component" value="Unassembled WGS sequence"/>
</dbReference>
<feature type="domain" description="BART" evidence="7">
    <location>
        <begin position="38"/>
        <end position="106"/>
    </location>
</feature>
<keyword evidence="5" id="KW-0966">Cell projection</keyword>
<gene>
    <name evidence="8" type="ORF">FOZ60_000169</name>
</gene>
<dbReference type="InterPro" id="IPR023379">
    <property type="entry name" value="BART_dom"/>
</dbReference>
<evidence type="ECO:0000256" key="6">
    <source>
        <dbReference type="SAM" id="MobiDB-lite"/>
    </source>
</evidence>
<organism evidence="8 9">
    <name type="scientific">Perkinsus olseni</name>
    <name type="common">Perkinsus atlanticus</name>
    <dbReference type="NCBI Taxonomy" id="32597"/>
    <lineage>
        <taxon>Eukaryota</taxon>
        <taxon>Sar</taxon>
        <taxon>Alveolata</taxon>
        <taxon>Perkinsozoa</taxon>
        <taxon>Perkinsea</taxon>
        <taxon>Perkinsida</taxon>
        <taxon>Perkinsidae</taxon>
        <taxon>Perkinsus</taxon>
    </lineage>
</organism>
<reference evidence="8 9" key="1">
    <citation type="submission" date="2020-04" db="EMBL/GenBank/DDBJ databases">
        <title>Perkinsus olseni comparative genomics.</title>
        <authorList>
            <person name="Bogema D.R."/>
        </authorList>
    </citation>
    <scope>NUCLEOTIDE SEQUENCE [LARGE SCALE GENOMIC DNA]</scope>
    <source>
        <strain evidence="8">00978-12</strain>
    </source>
</reference>
<dbReference type="Pfam" id="PF11527">
    <property type="entry name" value="ARL2_Bind_BART"/>
    <property type="match status" value="1"/>
</dbReference>
<protein>
    <recommendedName>
        <fullName evidence="7">BART domain-containing protein</fullName>
    </recommendedName>
</protein>
<feature type="region of interest" description="Disordered" evidence="6">
    <location>
        <begin position="1"/>
        <end position="20"/>
    </location>
</feature>
<dbReference type="Gene3D" id="1.20.1520.10">
    <property type="entry name" value="ADP-ribosylation factor-like 2-binding protein, domain"/>
    <property type="match status" value="1"/>
</dbReference>
<evidence type="ECO:0000256" key="1">
    <source>
        <dbReference type="ARBA" id="ARBA00004138"/>
    </source>
</evidence>
<sequence length="430" mass="48529">MSTEVVPDSITAAEPPFEDAAEEAETQRVLEFFAALELECTSGKFTDAVSKFIFDHADTFDDRDLDQDIPLDWHNIFLAYRSLIEDEIKNVLDAHRVSDEEFATYLEVIAEKGAAIVGTRQLAKVQQEAVSDLQVAEKRSSETYLHDGIFLSKMFTDCTPKEIERLNVACESHTHQRDHVVVQQNSSRASARRIHFIVQGSCRLLLATSKTRPREEAYELGAAGALLDSHSIAELGAGEPFGMENYVLLPPSSRTTHALRSVYTVVVTSHECRLLSVPFSRFGSAVSTKILNRLHWIYAVREVTRTRLLPQVMPESRSHFLTESRRQYRRLSRPATRAGHDASQRMVRDDALRFLREARAEPRTDFERYFVPFRPPSQCGQSECTHDCVPPTETVALPLSREEFCSSGRPIKNLSHAVHDKKLLPASVST</sequence>
<name>A0A7J6PK22_PEROL</name>
<evidence type="ECO:0000256" key="3">
    <source>
        <dbReference type="ARBA" id="ARBA00022490"/>
    </source>
</evidence>
<dbReference type="InterPro" id="IPR014710">
    <property type="entry name" value="RmlC-like_jellyroll"/>
</dbReference>
<proteinExistence type="predicted"/>
<evidence type="ECO:0000256" key="5">
    <source>
        <dbReference type="ARBA" id="ARBA00023273"/>
    </source>
</evidence>
<dbReference type="GO" id="GO:0005737">
    <property type="term" value="C:cytoplasm"/>
    <property type="evidence" value="ECO:0007669"/>
    <property type="project" value="UniProtKB-SubCell"/>
</dbReference>